<dbReference type="Proteomes" id="UP001162131">
    <property type="component" value="Unassembled WGS sequence"/>
</dbReference>
<proteinExistence type="predicted"/>
<protein>
    <recommendedName>
        <fullName evidence="3">Ycf15</fullName>
    </recommendedName>
</protein>
<comment type="caution">
    <text evidence="1">The sequence shown here is derived from an EMBL/GenBank/DDBJ whole genome shotgun (WGS) entry which is preliminary data.</text>
</comment>
<dbReference type="EMBL" id="CAJZBQ010000002">
    <property type="protein sequence ID" value="CAG9310313.1"/>
    <property type="molecule type" value="Genomic_DNA"/>
</dbReference>
<dbReference type="AlphaFoldDB" id="A0AAU9IPU8"/>
<reference evidence="1" key="1">
    <citation type="submission" date="2021-09" db="EMBL/GenBank/DDBJ databases">
        <authorList>
            <consortium name="AG Swart"/>
            <person name="Singh M."/>
            <person name="Singh A."/>
            <person name="Seah K."/>
            <person name="Emmerich C."/>
        </authorList>
    </citation>
    <scope>NUCLEOTIDE SEQUENCE</scope>
    <source>
        <strain evidence="1">ATCC30299</strain>
    </source>
</reference>
<gene>
    <name evidence="1" type="ORF">BSTOLATCC_MIC1165</name>
</gene>
<keyword evidence="2" id="KW-1185">Reference proteome</keyword>
<name>A0AAU9IPU8_9CILI</name>
<evidence type="ECO:0000313" key="2">
    <source>
        <dbReference type="Proteomes" id="UP001162131"/>
    </source>
</evidence>
<evidence type="ECO:0008006" key="3">
    <source>
        <dbReference type="Google" id="ProtNLM"/>
    </source>
</evidence>
<accession>A0AAU9IPU8</accession>
<organism evidence="1 2">
    <name type="scientific">Blepharisma stoltei</name>
    <dbReference type="NCBI Taxonomy" id="1481888"/>
    <lineage>
        <taxon>Eukaryota</taxon>
        <taxon>Sar</taxon>
        <taxon>Alveolata</taxon>
        <taxon>Ciliophora</taxon>
        <taxon>Postciliodesmatophora</taxon>
        <taxon>Heterotrichea</taxon>
        <taxon>Heterotrichida</taxon>
        <taxon>Blepharismidae</taxon>
        <taxon>Blepharisma</taxon>
    </lineage>
</organism>
<evidence type="ECO:0000313" key="1">
    <source>
        <dbReference type="EMBL" id="CAG9310313.1"/>
    </source>
</evidence>
<sequence length="90" mass="10936">MQGIGKLMDINNIGLVWPTLENTEYYYSHFRRQIEPEPQNKLSFNCPASCIRNNKQKLPWYERLYCKFILRRQRCFNEAHLNLNLPSRWS</sequence>